<evidence type="ECO:0000256" key="2">
    <source>
        <dbReference type="SAM" id="Phobius"/>
    </source>
</evidence>
<dbReference type="Pfam" id="PF12207">
    <property type="entry name" value="DUF3600"/>
    <property type="match status" value="1"/>
</dbReference>
<keyword evidence="2" id="KW-0472">Membrane</keyword>
<dbReference type="STRING" id="189425.PGRAT_06500"/>
<gene>
    <name evidence="4" type="ORF">PGRAT_06500</name>
</gene>
<evidence type="ECO:0000256" key="1">
    <source>
        <dbReference type="SAM" id="Coils"/>
    </source>
</evidence>
<dbReference type="EMBL" id="CP009287">
    <property type="protein sequence ID" value="AIQ67328.1"/>
    <property type="molecule type" value="Genomic_DNA"/>
</dbReference>
<feature type="coiled-coil region" evidence="1">
    <location>
        <begin position="81"/>
        <end position="108"/>
    </location>
</feature>
<keyword evidence="1" id="KW-0175">Coiled coil</keyword>
<protein>
    <recommendedName>
        <fullName evidence="3">DUF3600 domain-containing protein</fullName>
    </recommendedName>
</protein>
<evidence type="ECO:0000313" key="5">
    <source>
        <dbReference type="Proteomes" id="UP000029500"/>
    </source>
</evidence>
<dbReference type="KEGG" id="pgm:PGRAT_06500"/>
<keyword evidence="5" id="KW-1185">Reference proteome</keyword>
<name>A0A089M766_9BACL</name>
<feature type="domain" description="DUF3600" evidence="3">
    <location>
        <begin position="67"/>
        <end position="163"/>
    </location>
</feature>
<keyword evidence="2" id="KW-0812">Transmembrane</keyword>
<keyword evidence="2" id="KW-1133">Transmembrane helix</keyword>
<sequence length="252" mass="28159">MSLEENLRRTLQAETEGWSAPPELKGKILGRIEPGQGGRRMKKWLIATILAASLVIPTGAYAGYHYLADSMYGSQENFIQNGGTLEQYEQIEAKLQQAKQSLSEEDFNAMTTLLQKISGFNLQIVDASGTLHPEKLSAEDRERYNRLGAELEPYFGKLKNLEAPQQPVEQMDPDTFWDQQLAKAQQTFSGGELDEVQRLIGELKALNAKVTDPDGSIHMDRFSKDDLSSQATLIEELNPYLKKLGILLKPSS</sequence>
<dbReference type="InterPro" id="IPR022019">
    <property type="entry name" value="DUF3600"/>
</dbReference>
<reference evidence="4 5" key="1">
    <citation type="submission" date="2014-08" db="EMBL/GenBank/DDBJ databases">
        <title>Comparative genomics of the Paenibacillus odorifer group.</title>
        <authorList>
            <person name="den Bakker H.C."/>
            <person name="Tsai Y.-C."/>
            <person name="Martin N."/>
            <person name="Korlach J."/>
            <person name="Wiedmann M."/>
        </authorList>
    </citation>
    <scope>NUCLEOTIDE SEQUENCE [LARGE SCALE GENOMIC DNA]</scope>
    <source>
        <strain evidence="4 5">DSM 15220</strain>
    </source>
</reference>
<dbReference type="RefSeq" id="WP_025708954.1">
    <property type="nucleotide sequence ID" value="NZ_CP009287.1"/>
</dbReference>
<dbReference type="OrthoDB" id="2731598at2"/>
<dbReference type="InterPro" id="IPR038267">
    <property type="entry name" value="ECF_sigma_eff"/>
</dbReference>
<dbReference type="HOGENOM" id="CLU_1101994_0_0_9"/>
<dbReference type="Gene3D" id="1.10.3950.10">
    <property type="entry name" value="putative ecf-type sigma factor negative effector from bacillus cereus"/>
    <property type="match status" value="2"/>
</dbReference>
<accession>A0A089M766</accession>
<evidence type="ECO:0000259" key="3">
    <source>
        <dbReference type="Pfam" id="PF12207"/>
    </source>
</evidence>
<evidence type="ECO:0000313" key="4">
    <source>
        <dbReference type="EMBL" id="AIQ67328.1"/>
    </source>
</evidence>
<dbReference type="Proteomes" id="UP000029500">
    <property type="component" value="Chromosome"/>
</dbReference>
<dbReference type="eggNOG" id="ENOG50338WB">
    <property type="taxonomic scope" value="Bacteria"/>
</dbReference>
<dbReference type="AlphaFoldDB" id="A0A089M766"/>
<feature type="transmembrane region" description="Helical" evidence="2">
    <location>
        <begin position="44"/>
        <end position="67"/>
    </location>
</feature>
<proteinExistence type="predicted"/>
<organism evidence="4 5">
    <name type="scientific">Paenibacillus graminis</name>
    <dbReference type="NCBI Taxonomy" id="189425"/>
    <lineage>
        <taxon>Bacteria</taxon>
        <taxon>Bacillati</taxon>
        <taxon>Bacillota</taxon>
        <taxon>Bacilli</taxon>
        <taxon>Bacillales</taxon>
        <taxon>Paenibacillaceae</taxon>
        <taxon>Paenibacillus</taxon>
    </lineage>
</organism>